<reference evidence="1 2" key="1">
    <citation type="submission" date="2021-01" db="EMBL/GenBank/DDBJ databases">
        <title>Development of a method for detection of lactic acid bacteria that cause putrefactive shochu mash.</title>
        <authorList>
            <person name="Takashita H."/>
            <person name="Fujihara E."/>
            <person name="Takayama K."/>
            <person name="Yamamoto H."/>
            <person name="Mizutani M."/>
            <person name="Kajiwara Y."/>
        </authorList>
    </citation>
    <scope>NUCLEOTIDE SEQUENCE [LARGE SCALE GENOMIC DNA]</scope>
    <source>
        <strain evidence="1 2">01-B1</strain>
    </source>
</reference>
<evidence type="ECO:0000313" key="2">
    <source>
        <dbReference type="Proteomes" id="UP000653631"/>
    </source>
</evidence>
<protein>
    <submittedName>
        <fullName evidence="1">Uncharacterized protein</fullName>
    </submittedName>
</protein>
<organism evidence="1 2">
    <name type="scientific">Limosilactobacillus fermentum</name>
    <name type="common">Lactobacillus fermentum</name>
    <dbReference type="NCBI Taxonomy" id="1613"/>
    <lineage>
        <taxon>Bacteria</taxon>
        <taxon>Bacillati</taxon>
        <taxon>Bacillota</taxon>
        <taxon>Bacilli</taxon>
        <taxon>Lactobacillales</taxon>
        <taxon>Lactobacillaceae</taxon>
        <taxon>Limosilactobacillus</taxon>
    </lineage>
</organism>
<evidence type="ECO:0000313" key="1">
    <source>
        <dbReference type="EMBL" id="GIC72697.1"/>
    </source>
</evidence>
<gene>
    <name evidence="1" type="ORF">LF01B1_17120</name>
</gene>
<proteinExistence type="predicted"/>
<dbReference type="RefSeq" id="WP_203623008.1">
    <property type="nucleotide sequence ID" value="NZ_BOLH01000020.1"/>
</dbReference>
<dbReference type="AlphaFoldDB" id="A0ABD0ANV4"/>
<name>A0ABD0ANV4_LIMFE</name>
<dbReference type="EMBL" id="BOLH01000020">
    <property type="protein sequence ID" value="GIC72697.1"/>
    <property type="molecule type" value="Genomic_DNA"/>
</dbReference>
<dbReference type="Proteomes" id="UP000653631">
    <property type="component" value="Unassembled WGS sequence"/>
</dbReference>
<sequence>MNNLVIFRNELKNRIVPKYKLIGITCEILLSRELFKNNIDTVPLLEEIFSVKYKEYVIKNRTAIIARTTRLINESDEPTIYQYKKKLYSFIDEYLRKKASHNDNGHY</sequence>
<comment type="caution">
    <text evidence="1">The sequence shown here is derived from an EMBL/GenBank/DDBJ whole genome shotgun (WGS) entry which is preliminary data.</text>
</comment>
<accession>A0ABD0ANV4</accession>